<organism evidence="1 2">
    <name type="scientific">Homarus americanus</name>
    <name type="common">American lobster</name>
    <dbReference type="NCBI Taxonomy" id="6706"/>
    <lineage>
        <taxon>Eukaryota</taxon>
        <taxon>Metazoa</taxon>
        <taxon>Ecdysozoa</taxon>
        <taxon>Arthropoda</taxon>
        <taxon>Crustacea</taxon>
        <taxon>Multicrustacea</taxon>
        <taxon>Malacostraca</taxon>
        <taxon>Eumalacostraca</taxon>
        <taxon>Eucarida</taxon>
        <taxon>Decapoda</taxon>
        <taxon>Pleocyemata</taxon>
        <taxon>Astacidea</taxon>
        <taxon>Nephropoidea</taxon>
        <taxon>Nephropidae</taxon>
        <taxon>Homarus</taxon>
    </lineage>
</organism>
<dbReference type="EMBL" id="JAHLQT010020746">
    <property type="protein sequence ID" value="KAG7168084.1"/>
    <property type="molecule type" value="Genomic_DNA"/>
</dbReference>
<name>A0A8J5KDW2_HOMAM</name>
<keyword evidence="2" id="KW-1185">Reference proteome</keyword>
<dbReference type="AlphaFoldDB" id="A0A8J5KDW2"/>
<evidence type="ECO:0000313" key="1">
    <source>
        <dbReference type="EMBL" id="KAG7168084.1"/>
    </source>
</evidence>
<dbReference type="Proteomes" id="UP000747542">
    <property type="component" value="Unassembled WGS sequence"/>
</dbReference>
<reference evidence="1" key="1">
    <citation type="journal article" date="2021" name="Sci. Adv.">
        <title>The American lobster genome reveals insights on longevity, neural, and immune adaptations.</title>
        <authorList>
            <person name="Polinski J.M."/>
            <person name="Zimin A.V."/>
            <person name="Clark K.F."/>
            <person name="Kohn A.B."/>
            <person name="Sadowski N."/>
            <person name="Timp W."/>
            <person name="Ptitsyn A."/>
            <person name="Khanna P."/>
            <person name="Romanova D.Y."/>
            <person name="Williams P."/>
            <person name="Greenwood S.J."/>
            <person name="Moroz L.L."/>
            <person name="Walt D.R."/>
            <person name="Bodnar A.G."/>
        </authorList>
    </citation>
    <scope>NUCLEOTIDE SEQUENCE</scope>
    <source>
        <strain evidence="1">GMGI-L3</strain>
    </source>
</reference>
<accession>A0A8J5KDW2</accession>
<comment type="caution">
    <text evidence="1">The sequence shown here is derived from an EMBL/GenBank/DDBJ whole genome shotgun (WGS) entry which is preliminary data.</text>
</comment>
<evidence type="ECO:0000313" key="2">
    <source>
        <dbReference type="Proteomes" id="UP000747542"/>
    </source>
</evidence>
<proteinExistence type="predicted"/>
<gene>
    <name evidence="1" type="ORF">Hamer_G027680</name>
</gene>
<sequence length="83" mass="8870">MKLDFGNIDDQEDRTITSQDLLDTEASKVKRSLQYKIVTSGRSLPVAYGVTSGTSLPVAYGVTSGTSLLVAYDVTNSRSLPVA</sequence>
<protein>
    <submittedName>
        <fullName evidence="1">Uncharacterized protein</fullName>
    </submittedName>
</protein>